<evidence type="ECO:0000313" key="1">
    <source>
        <dbReference type="EMBL" id="GAI61771.1"/>
    </source>
</evidence>
<accession>X1R3W4</accession>
<organism evidence="1">
    <name type="scientific">marine sediment metagenome</name>
    <dbReference type="NCBI Taxonomy" id="412755"/>
    <lineage>
        <taxon>unclassified sequences</taxon>
        <taxon>metagenomes</taxon>
        <taxon>ecological metagenomes</taxon>
    </lineage>
</organism>
<dbReference type="EMBL" id="BARW01000261">
    <property type="protein sequence ID" value="GAI61771.1"/>
    <property type="molecule type" value="Genomic_DNA"/>
</dbReference>
<dbReference type="AlphaFoldDB" id="X1R3W4"/>
<name>X1R3W4_9ZZZZ</name>
<protein>
    <submittedName>
        <fullName evidence="1">Uncharacterized protein</fullName>
    </submittedName>
</protein>
<reference evidence="1" key="1">
    <citation type="journal article" date="2014" name="Front. Microbiol.">
        <title>High frequency of phylogenetically diverse reductive dehalogenase-homologous genes in deep subseafloor sedimentary metagenomes.</title>
        <authorList>
            <person name="Kawai M."/>
            <person name="Futagami T."/>
            <person name="Toyoda A."/>
            <person name="Takaki Y."/>
            <person name="Nishi S."/>
            <person name="Hori S."/>
            <person name="Arai W."/>
            <person name="Tsubouchi T."/>
            <person name="Morono Y."/>
            <person name="Uchiyama I."/>
            <person name="Ito T."/>
            <person name="Fujiyama A."/>
            <person name="Inagaki F."/>
            <person name="Takami H."/>
        </authorList>
    </citation>
    <scope>NUCLEOTIDE SEQUENCE</scope>
    <source>
        <strain evidence="1">Expedition CK06-06</strain>
    </source>
</reference>
<comment type="caution">
    <text evidence="1">The sequence shown here is derived from an EMBL/GenBank/DDBJ whole genome shotgun (WGS) entry which is preliminary data.</text>
</comment>
<sequence>MPILFYTDHIQNSGGDLAMAKIKKIKGKLGARVIKNKYLLPGGGINLIEKFPSYENKRKQKIKR</sequence>
<proteinExistence type="predicted"/>
<gene>
    <name evidence="1" type="ORF">S12H4_01353</name>
</gene>